<proteinExistence type="predicted"/>
<dbReference type="Proteomes" id="UP000676336">
    <property type="component" value="Unassembled WGS sequence"/>
</dbReference>
<dbReference type="AlphaFoldDB" id="A0A8S3GXL0"/>
<organism evidence="2 3">
    <name type="scientific">Rotaria magnacalcarata</name>
    <dbReference type="NCBI Taxonomy" id="392030"/>
    <lineage>
        <taxon>Eukaryota</taxon>
        <taxon>Metazoa</taxon>
        <taxon>Spiralia</taxon>
        <taxon>Gnathifera</taxon>
        <taxon>Rotifera</taxon>
        <taxon>Eurotatoria</taxon>
        <taxon>Bdelloidea</taxon>
        <taxon>Philodinida</taxon>
        <taxon>Philodinidae</taxon>
        <taxon>Rotaria</taxon>
    </lineage>
</organism>
<evidence type="ECO:0000313" key="2">
    <source>
        <dbReference type="EMBL" id="CAF5173369.1"/>
    </source>
</evidence>
<evidence type="ECO:0000256" key="1">
    <source>
        <dbReference type="SAM" id="MobiDB-lite"/>
    </source>
</evidence>
<comment type="caution">
    <text evidence="2">The sequence shown here is derived from an EMBL/GenBank/DDBJ whole genome shotgun (WGS) entry which is preliminary data.</text>
</comment>
<feature type="region of interest" description="Disordered" evidence="1">
    <location>
        <begin position="1"/>
        <end position="47"/>
    </location>
</feature>
<accession>A0A8S3GXL0</accession>
<feature type="compositionally biased region" description="Low complexity" evidence="1">
    <location>
        <begin position="29"/>
        <end position="47"/>
    </location>
</feature>
<feature type="non-terminal residue" evidence="2">
    <location>
        <position position="1"/>
    </location>
</feature>
<name>A0A8S3GXL0_9BILA</name>
<evidence type="ECO:0000313" key="3">
    <source>
        <dbReference type="Proteomes" id="UP000676336"/>
    </source>
</evidence>
<sequence>CYQDKLHPHERNRKQLETKFSRQPGGGAQPAATTEAASASEPTGDEE</sequence>
<reference evidence="2" key="1">
    <citation type="submission" date="2021-02" db="EMBL/GenBank/DDBJ databases">
        <authorList>
            <person name="Nowell W R."/>
        </authorList>
    </citation>
    <scope>NUCLEOTIDE SEQUENCE</scope>
</reference>
<gene>
    <name evidence="2" type="ORF">SMN809_LOCUS66582</name>
</gene>
<dbReference type="EMBL" id="CAJOBI010313635">
    <property type="protein sequence ID" value="CAF5173369.1"/>
    <property type="molecule type" value="Genomic_DNA"/>
</dbReference>
<feature type="compositionally biased region" description="Basic and acidic residues" evidence="1">
    <location>
        <begin position="1"/>
        <end position="20"/>
    </location>
</feature>
<protein>
    <submittedName>
        <fullName evidence="2">Uncharacterized protein</fullName>
    </submittedName>
</protein>